<comment type="function">
    <text evidence="2 14">Cell wall formation.</text>
</comment>
<dbReference type="UniPathway" id="UPA00219"/>
<evidence type="ECO:0000256" key="12">
    <source>
        <dbReference type="ARBA" id="ARBA00023316"/>
    </source>
</evidence>
<dbReference type="InterPro" id="IPR011761">
    <property type="entry name" value="ATP-grasp"/>
</dbReference>
<dbReference type="GO" id="GO:0008716">
    <property type="term" value="F:D-alanine-D-alanine ligase activity"/>
    <property type="evidence" value="ECO:0007669"/>
    <property type="project" value="UniProtKB-UniRule"/>
</dbReference>
<comment type="cofactor">
    <cofactor evidence="1">
        <name>Mn(2+)</name>
        <dbReference type="ChEBI" id="CHEBI:29035"/>
    </cofactor>
</comment>
<name>A0A2S5R7Z4_9PROT</name>
<dbReference type="NCBIfam" id="TIGR01205">
    <property type="entry name" value="D_ala_D_alaTIGR"/>
    <property type="match status" value="1"/>
</dbReference>
<dbReference type="SUPFAM" id="SSF52440">
    <property type="entry name" value="PreATP-grasp domain"/>
    <property type="match status" value="1"/>
</dbReference>
<dbReference type="Proteomes" id="UP000239425">
    <property type="component" value="Unassembled WGS sequence"/>
</dbReference>
<comment type="pathway">
    <text evidence="14">Cell wall biogenesis; peptidoglycan biosynthesis.</text>
</comment>
<keyword evidence="5 17" id="KW-0479">Metal-binding</keyword>
<dbReference type="InterPro" id="IPR016185">
    <property type="entry name" value="PreATP-grasp_dom_sf"/>
</dbReference>
<dbReference type="EMBL" id="PHHC01000124">
    <property type="protein sequence ID" value="PPE03245.1"/>
    <property type="molecule type" value="Genomic_DNA"/>
</dbReference>
<feature type="binding site" evidence="16">
    <location>
        <begin position="185"/>
        <end position="186"/>
    </location>
    <ligand>
        <name>ATP</name>
        <dbReference type="ChEBI" id="CHEBI:30616"/>
    </ligand>
</feature>
<evidence type="ECO:0000256" key="11">
    <source>
        <dbReference type="ARBA" id="ARBA00023211"/>
    </source>
</evidence>
<keyword evidence="6 16" id="KW-0547">Nucleotide-binding</keyword>
<dbReference type="GO" id="GO:0005524">
    <property type="term" value="F:ATP binding"/>
    <property type="evidence" value="ECO:0007669"/>
    <property type="project" value="UniProtKB-UniRule"/>
</dbReference>
<gene>
    <name evidence="14" type="primary">ddl</name>
    <name evidence="20" type="ORF">HCUR_01312</name>
</gene>
<dbReference type="GO" id="GO:0046872">
    <property type="term" value="F:metal ion binding"/>
    <property type="evidence" value="ECO:0007669"/>
    <property type="project" value="UniProtKB-KW"/>
</dbReference>
<comment type="caution">
    <text evidence="20">The sequence shown here is derived from an EMBL/GenBank/DDBJ whole genome shotgun (WGS) entry which is preliminary data.</text>
</comment>
<keyword evidence="4 14" id="KW-0436">Ligase</keyword>
<feature type="active site" evidence="15">
    <location>
        <position position="318"/>
    </location>
</feature>
<dbReference type="GO" id="GO:0005829">
    <property type="term" value="C:cytosol"/>
    <property type="evidence" value="ECO:0007669"/>
    <property type="project" value="TreeGrafter"/>
</dbReference>
<comment type="cofactor">
    <cofactor evidence="17">
        <name>Mg(2+)</name>
        <dbReference type="ChEBI" id="CHEBI:18420"/>
    </cofactor>
    <cofactor evidence="17">
        <name>Mn(2+)</name>
        <dbReference type="ChEBI" id="CHEBI:29035"/>
    </cofactor>
    <text evidence="17">Binds 2 magnesium or manganese ions per subunit.</text>
</comment>
<dbReference type="Pfam" id="PF01820">
    <property type="entry name" value="Dala_Dala_lig_N"/>
    <property type="match status" value="1"/>
</dbReference>
<keyword evidence="11 17" id="KW-0464">Manganese</keyword>
<dbReference type="PROSITE" id="PS00843">
    <property type="entry name" value="DALA_DALA_LIGASE_1"/>
    <property type="match status" value="1"/>
</dbReference>
<organism evidence="20 21">
    <name type="scientific">Holospora curviuscula</name>
    <dbReference type="NCBI Taxonomy" id="1082868"/>
    <lineage>
        <taxon>Bacteria</taxon>
        <taxon>Pseudomonadati</taxon>
        <taxon>Pseudomonadota</taxon>
        <taxon>Alphaproteobacteria</taxon>
        <taxon>Holosporales</taxon>
        <taxon>Holosporaceae</taxon>
        <taxon>Holospora</taxon>
    </lineage>
</organism>
<dbReference type="Gene3D" id="3.40.50.20">
    <property type="match status" value="1"/>
</dbReference>
<evidence type="ECO:0000313" key="20">
    <source>
        <dbReference type="EMBL" id="PPE03245.1"/>
    </source>
</evidence>
<evidence type="ECO:0000256" key="6">
    <source>
        <dbReference type="ARBA" id="ARBA00022741"/>
    </source>
</evidence>
<comment type="catalytic activity">
    <reaction evidence="13 14">
        <text>2 D-alanine + ATP = D-alanyl-D-alanine + ADP + phosphate + H(+)</text>
        <dbReference type="Rhea" id="RHEA:11224"/>
        <dbReference type="ChEBI" id="CHEBI:15378"/>
        <dbReference type="ChEBI" id="CHEBI:30616"/>
        <dbReference type="ChEBI" id="CHEBI:43474"/>
        <dbReference type="ChEBI" id="CHEBI:57416"/>
        <dbReference type="ChEBI" id="CHEBI:57822"/>
        <dbReference type="ChEBI" id="CHEBI:456216"/>
        <dbReference type="EC" id="6.3.2.4"/>
    </reaction>
</comment>
<comment type="similarity">
    <text evidence="3 14">Belongs to the D-alanine--D-alanine ligase family.</text>
</comment>
<evidence type="ECO:0000256" key="16">
    <source>
        <dbReference type="PIRSR" id="PIRSR039102-2"/>
    </source>
</evidence>
<dbReference type="PROSITE" id="PS00844">
    <property type="entry name" value="DALA_DALA_LIGASE_2"/>
    <property type="match status" value="1"/>
</dbReference>
<keyword evidence="12 14" id="KW-0961">Cell wall biogenesis/degradation</keyword>
<evidence type="ECO:0000256" key="14">
    <source>
        <dbReference type="HAMAP-Rule" id="MF_00047"/>
    </source>
</evidence>
<dbReference type="PROSITE" id="PS50975">
    <property type="entry name" value="ATP_GRASP"/>
    <property type="match status" value="1"/>
</dbReference>
<evidence type="ECO:0000256" key="3">
    <source>
        <dbReference type="ARBA" id="ARBA00010871"/>
    </source>
</evidence>
<dbReference type="Gene3D" id="3.30.470.20">
    <property type="entry name" value="ATP-grasp fold, B domain"/>
    <property type="match status" value="1"/>
</dbReference>
<feature type="binding site" evidence="17">
    <location>
        <position position="307"/>
    </location>
    <ligand>
        <name>Mg(2+)</name>
        <dbReference type="ChEBI" id="CHEBI:18420"/>
        <label>1</label>
    </ligand>
</feature>
<feature type="binding site" evidence="16">
    <location>
        <begin position="177"/>
        <end position="179"/>
    </location>
    <ligand>
        <name>ATP</name>
        <dbReference type="ChEBI" id="CHEBI:30616"/>
    </ligand>
</feature>
<dbReference type="PANTHER" id="PTHR23132">
    <property type="entry name" value="D-ALANINE--D-ALANINE LIGASE"/>
    <property type="match status" value="1"/>
</dbReference>
<feature type="binding site" evidence="17">
    <location>
        <position position="294"/>
    </location>
    <ligand>
        <name>Mg(2+)</name>
        <dbReference type="ChEBI" id="CHEBI:18420"/>
        <label>1</label>
    </ligand>
</feature>
<dbReference type="InterPro" id="IPR013815">
    <property type="entry name" value="ATP_grasp_subdomain_1"/>
</dbReference>
<accession>A0A2S5R7Z4</accession>
<evidence type="ECO:0000256" key="5">
    <source>
        <dbReference type="ARBA" id="ARBA00022723"/>
    </source>
</evidence>
<dbReference type="RefSeq" id="WP_104207237.1">
    <property type="nucleotide sequence ID" value="NZ_PHHC01000124.1"/>
</dbReference>
<dbReference type="PIRSF" id="PIRSF039102">
    <property type="entry name" value="Ddl/VanB"/>
    <property type="match status" value="1"/>
</dbReference>
<evidence type="ECO:0000256" key="1">
    <source>
        <dbReference type="ARBA" id="ARBA00001936"/>
    </source>
</evidence>
<evidence type="ECO:0000256" key="9">
    <source>
        <dbReference type="ARBA" id="ARBA00022960"/>
    </source>
</evidence>
<evidence type="ECO:0000256" key="18">
    <source>
        <dbReference type="PROSITE-ProRule" id="PRU00409"/>
    </source>
</evidence>
<keyword evidence="8 17" id="KW-0460">Magnesium</keyword>
<keyword evidence="7 18" id="KW-0067">ATP-binding</keyword>
<dbReference type="NCBIfam" id="NF002528">
    <property type="entry name" value="PRK01966.1-4"/>
    <property type="match status" value="1"/>
</dbReference>
<dbReference type="InterPro" id="IPR011095">
    <property type="entry name" value="Dala_Dala_lig_C"/>
</dbReference>
<evidence type="ECO:0000256" key="2">
    <source>
        <dbReference type="ARBA" id="ARBA00003921"/>
    </source>
</evidence>
<dbReference type="EC" id="6.3.2.4" evidence="14"/>
<feature type="binding site" evidence="17">
    <location>
        <position position="309"/>
    </location>
    <ligand>
        <name>Mg(2+)</name>
        <dbReference type="ChEBI" id="CHEBI:18420"/>
        <label>2</label>
    </ligand>
</feature>
<dbReference type="Gene3D" id="3.30.1490.20">
    <property type="entry name" value="ATP-grasp fold, A domain"/>
    <property type="match status" value="1"/>
</dbReference>
<dbReference type="InterPro" id="IPR005905">
    <property type="entry name" value="D_ala_D_ala"/>
</dbReference>
<evidence type="ECO:0000256" key="13">
    <source>
        <dbReference type="ARBA" id="ARBA00047614"/>
    </source>
</evidence>
<feature type="active site" evidence="15">
    <location>
        <position position="185"/>
    </location>
</feature>
<evidence type="ECO:0000256" key="8">
    <source>
        <dbReference type="ARBA" id="ARBA00022842"/>
    </source>
</evidence>
<evidence type="ECO:0000256" key="15">
    <source>
        <dbReference type="PIRSR" id="PIRSR039102-1"/>
    </source>
</evidence>
<dbReference type="AlphaFoldDB" id="A0A2S5R7Z4"/>
<dbReference type="InterPro" id="IPR011127">
    <property type="entry name" value="Dala_Dala_lig_N"/>
</dbReference>
<proteinExistence type="inferred from homology"/>
<evidence type="ECO:0000313" key="21">
    <source>
        <dbReference type="Proteomes" id="UP000239425"/>
    </source>
</evidence>
<feature type="binding site" evidence="16">
    <location>
        <begin position="306"/>
        <end position="307"/>
    </location>
    <ligand>
        <name>ATP</name>
        <dbReference type="ChEBI" id="CHEBI:30616"/>
    </ligand>
</feature>
<dbReference type="HAMAP" id="MF_00047">
    <property type="entry name" value="Dala_Dala_lig"/>
    <property type="match status" value="1"/>
</dbReference>
<evidence type="ECO:0000256" key="4">
    <source>
        <dbReference type="ARBA" id="ARBA00022598"/>
    </source>
</evidence>
<keyword evidence="21" id="KW-1185">Reference proteome</keyword>
<dbReference type="GO" id="GO:0071555">
    <property type="term" value="P:cell wall organization"/>
    <property type="evidence" value="ECO:0007669"/>
    <property type="project" value="UniProtKB-KW"/>
</dbReference>
<evidence type="ECO:0000256" key="7">
    <source>
        <dbReference type="ARBA" id="ARBA00022840"/>
    </source>
</evidence>
<keyword evidence="9 14" id="KW-0133">Cell shape</keyword>
<dbReference type="GO" id="GO:0009252">
    <property type="term" value="P:peptidoglycan biosynthetic process"/>
    <property type="evidence" value="ECO:0007669"/>
    <property type="project" value="UniProtKB-UniRule"/>
</dbReference>
<feature type="binding site" evidence="16">
    <location>
        <begin position="215"/>
        <end position="222"/>
    </location>
    <ligand>
        <name>ATP</name>
        <dbReference type="ChEBI" id="CHEBI:30616"/>
    </ligand>
</feature>
<feature type="domain" description="ATP-grasp" evidence="19">
    <location>
        <begin position="139"/>
        <end position="340"/>
    </location>
</feature>
<sequence length="360" mass="39934">MKEIRSVLVVCGGRSPEHEVTLKSVRYLLQYMPLEIQVYIWGIDRENNGYSLSPEQINKNIRVSSGLGAPFAYLRRHQGHVEFCVENCMPVRIDVLFPMIHGATGEDGCLQGFSKFLGVPCVGADVVGSALCMQKRLAKQVLVANNLPVAPFLFNQNISSVPSYAYAVDQLKSENLFIKPASSGSSAGVSSVCCESEYYEAVREAFYYDDEILIEPKILGKEIECSVLNGVAAEVLGEVEPTRNFYSYEAKYLDPSGARFYMPARIPSLKAEEVRSMAEKVAHLLKCDSMVRVDFFLEENGTLWINEANTLPGLTAISFYPKLWELSGVSGAELIKSLLRSALDQYTKSLSFLTTGPWSL</sequence>
<feature type="binding site" evidence="17">
    <location>
        <position position="307"/>
    </location>
    <ligand>
        <name>Mg(2+)</name>
        <dbReference type="ChEBI" id="CHEBI:18420"/>
        <label>2</label>
    </ligand>
</feature>
<dbReference type="OrthoDB" id="9813261at2"/>
<protein>
    <recommendedName>
        <fullName evidence="14">D-alanine--D-alanine ligase</fullName>
        <ecNumber evidence="14">6.3.2.4</ecNumber>
    </recommendedName>
    <alternativeName>
        <fullName evidence="14">D-Ala-D-Ala ligase</fullName>
    </alternativeName>
    <alternativeName>
        <fullName evidence="14">D-alanylalanine synthetase</fullName>
    </alternativeName>
</protein>
<comment type="subcellular location">
    <subcellularLocation>
        <location evidence="14">Cytoplasm</location>
    </subcellularLocation>
</comment>
<dbReference type="GO" id="GO:0008360">
    <property type="term" value="P:regulation of cell shape"/>
    <property type="evidence" value="ECO:0007669"/>
    <property type="project" value="UniProtKB-KW"/>
</dbReference>
<keyword evidence="14" id="KW-0963">Cytoplasm</keyword>
<feature type="binding site" evidence="16">
    <location>
        <position position="135"/>
    </location>
    <ligand>
        <name>ATP</name>
        <dbReference type="ChEBI" id="CHEBI:30616"/>
    </ligand>
</feature>
<dbReference type="InterPro" id="IPR000291">
    <property type="entry name" value="D-Ala_lig_Van_CS"/>
</dbReference>
<dbReference type="Pfam" id="PF07478">
    <property type="entry name" value="Dala_Dala_lig_C"/>
    <property type="match status" value="1"/>
</dbReference>
<feature type="active site" evidence="15">
    <location>
        <position position="17"/>
    </location>
</feature>
<evidence type="ECO:0000259" key="19">
    <source>
        <dbReference type="PROSITE" id="PS50975"/>
    </source>
</evidence>
<dbReference type="PANTHER" id="PTHR23132:SF25">
    <property type="entry name" value="D-ALANINE--D-ALANINE LIGASE A"/>
    <property type="match status" value="1"/>
</dbReference>
<dbReference type="SUPFAM" id="SSF56059">
    <property type="entry name" value="Glutathione synthetase ATP-binding domain-like"/>
    <property type="match status" value="1"/>
</dbReference>
<evidence type="ECO:0000256" key="17">
    <source>
        <dbReference type="PIRSR" id="PIRSR039102-3"/>
    </source>
</evidence>
<reference evidence="20 21" key="1">
    <citation type="submission" date="2017-11" db="EMBL/GenBank/DDBJ databases">
        <title>Comparative genomic analysis of Holospora spp., intranuclear symbionts of paramecia.</title>
        <authorList>
            <person name="Garushyants S.K."/>
            <person name="Beliavskaya A."/>
            <person name="Malko D.B."/>
            <person name="Logacheva M.D."/>
            <person name="Rautian M.S."/>
            <person name="Gelfand M.S."/>
        </authorList>
    </citation>
    <scope>NUCLEOTIDE SEQUENCE [LARGE SCALE GENOMIC DNA]</scope>
    <source>
        <strain evidence="21">02AZ16</strain>
    </source>
</reference>
<keyword evidence="10 14" id="KW-0573">Peptidoglycan synthesis</keyword>
<evidence type="ECO:0000256" key="10">
    <source>
        <dbReference type="ARBA" id="ARBA00022984"/>
    </source>
</evidence>